<dbReference type="GO" id="GO:0071978">
    <property type="term" value="P:bacterial-type flagellum-dependent swarming motility"/>
    <property type="evidence" value="ECO:0007669"/>
    <property type="project" value="InterPro"/>
</dbReference>
<organism evidence="11 12">
    <name type="scientific">Syntrophomonas zehnderi OL-4</name>
    <dbReference type="NCBI Taxonomy" id="690567"/>
    <lineage>
        <taxon>Bacteria</taxon>
        <taxon>Bacillati</taxon>
        <taxon>Bacillota</taxon>
        <taxon>Clostridia</taxon>
        <taxon>Eubacteriales</taxon>
        <taxon>Syntrophomonadaceae</taxon>
        <taxon>Syntrophomonas</taxon>
    </lineage>
</organism>
<name>A0A0E4CKQ6_9FIRM</name>
<feature type="transmembrane region" description="Helical" evidence="8">
    <location>
        <begin position="150"/>
        <end position="170"/>
    </location>
</feature>
<evidence type="ECO:0000256" key="8">
    <source>
        <dbReference type="SAM" id="Phobius"/>
    </source>
</evidence>
<dbReference type="STRING" id="690567.2462"/>
<feature type="transmembrane region" description="Helical" evidence="8">
    <location>
        <begin position="182"/>
        <end position="203"/>
    </location>
</feature>
<dbReference type="GO" id="GO:0005886">
    <property type="term" value="C:plasma membrane"/>
    <property type="evidence" value="ECO:0007669"/>
    <property type="project" value="UniProtKB-SubCell"/>
</dbReference>
<dbReference type="EMBL" id="CGIH01000042">
    <property type="protein sequence ID" value="CQB51999.1"/>
    <property type="molecule type" value="Genomic_DNA"/>
</dbReference>
<dbReference type="GO" id="GO:0015031">
    <property type="term" value="P:protein transport"/>
    <property type="evidence" value="ECO:0007669"/>
    <property type="project" value="UniProtKB-KW"/>
</dbReference>
<dbReference type="InterPro" id="IPR046786">
    <property type="entry name" value="MotA_N"/>
</dbReference>
<feature type="transmembrane region" description="Helical" evidence="8">
    <location>
        <begin position="31"/>
        <end position="53"/>
    </location>
</feature>
<sequence length="263" mass="28666">MDLTTLIGLVLGIGMMILAFLEEGGLLGALLIPTAAMIVFGGTFGATIASFTVDELKKIPYFCKVIFAEKKVNYAEVLDSLVDTADKARREGLLSLESQLSTIENQFMARGLQLVIDGTDPDLTRSMLEMEIEAFENGEKVGYDMFNAMGGFAPTMGIIGTVMGMVNVLANLTNPDDLGPKIAVAFMATLYGIASANLLWIPFGTKIKVKTGRDILLMEMILEGILSIQAGENPRVIKEKLLTFLPVEIRDVITQEENVEMRM</sequence>
<dbReference type="PANTHER" id="PTHR30433">
    <property type="entry name" value="CHEMOTAXIS PROTEIN MOTA"/>
    <property type="match status" value="1"/>
</dbReference>
<dbReference type="RefSeq" id="WP_046499472.1">
    <property type="nucleotide sequence ID" value="NZ_CGIH01000042.1"/>
</dbReference>
<evidence type="ECO:0000256" key="3">
    <source>
        <dbReference type="ARBA" id="ARBA00022692"/>
    </source>
</evidence>
<evidence type="ECO:0000256" key="5">
    <source>
        <dbReference type="ARBA" id="ARBA00022989"/>
    </source>
</evidence>
<evidence type="ECO:0000259" key="9">
    <source>
        <dbReference type="Pfam" id="PF01618"/>
    </source>
</evidence>
<comment type="similarity">
    <text evidence="7">Belongs to the exbB/tolQ family.</text>
</comment>
<feature type="domain" description="MotA/TolQ/ExbB proton channel" evidence="9">
    <location>
        <begin position="101"/>
        <end position="220"/>
    </location>
</feature>
<keyword evidence="7" id="KW-0813">Transport</keyword>
<dbReference type="AlphaFoldDB" id="A0A0E4CKQ6"/>
<keyword evidence="12" id="KW-1185">Reference proteome</keyword>
<dbReference type="Proteomes" id="UP000045545">
    <property type="component" value="Unassembled WGS sequence"/>
</dbReference>
<proteinExistence type="inferred from homology"/>
<gene>
    <name evidence="11" type="ORF">2462</name>
</gene>
<dbReference type="PANTHER" id="PTHR30433:SF3">
    <property type="entry name" value="MOTILITY PROTEIN A"/>
    <property type="match status" value="1"/>
</dbReference>
<dbReference type="Pfam" id="PF20560">
    <property type="entry name" value="MotA_N"/>
    <property type="match status" value="1"/>
</dbReference>
<keyword evidence="3 8" id="KW-0812">Transmembrane</keyword>
<comment type="subcellular location">
    <subcellularLocation>
        <location evidence="1">Cell membrane</location>
        <topology evidence="1">Multi-pass membrane protein</topology>
    </subcellularLocation>
    <subcellularLocation>
        <location evidence="7">Membrane</location>
        <topology evidence="7">Multi-pass membrane protein</topology>
    </subcellularLocation>
</comment>
<evidence type="ECO:0000256" key="2">
    <source>
        <dbReference type="ARBA" id="ARBA00022475"/>
    </source>
</evidence>
<evidence type="ECO:0000256" key="7">
    <source>
        <dbReference type="RuleBase" id="RU004057"/>
    </source>
</evidence>
<keyword evidence="7" id="KW-0653">Protein transport</keyword>
<evidence type="ECO:0000259" key="10">
    <source>
        <dbReference type="Pfam" id="PF20560"/>
    </source>
</evidence>
<protein>
    <submittedName>
        <fullName evidence="11">MotA/TolQ/ExbB proton channel</fullName>
    </submittedName>
</protein>
<keyword evidence="5 8" id="KW-1133">Transmembrane helix</keyword>
<evidence type="ECO:0000256" key="6">
    <source>
        <dbReference type="ARBA" id="ARBA00023136"/>
    </source>
</evidence>
<accession>A0A0E4CKQ6</accession>
<keyword evidence="6 8" id="KW-0472">Membrane</keyword>
<evidence type="ECO:0000313" key="12">
    <source>
        <dbReference type="Proteomes" id="UP000045545"/>
    </source>
</evidence>
<dbReference type="OrthoDB" id="9806929at2"/>
<evidence type="ECO:0000256" key="1">
    <source>
        <dbReference type="ARBA" id="ARBA00004651"/>
    </source>
</evidence>
<dbReference type="Pfam" id="PF01618">
    <property type="entry name" value="MotA_ExbB"/>
    <property type="match status" value="1"/>
</dbReference>
<dbReference type="InterPro" id="IPR047055">
    <property type="entry name" value="MotA-like"/>
</dbReference>
<dbReference type="NCBIfam" id="NF006583">
    <property type="entry name" value="PRK09109.1"/>
    <property type="match status" value="1"/>
</dbReference>
<dbReference type="InterPro" id="IPR002898">
    <property type="entry name" value="MotA_ExbB_proton_chnl"/>
</dbReference>
<feature type="domain" description="Motility protein A N-terminal" evidence="10">
    <location>
        <begin position="6"/>
        <end position="92"/>
    </location>
</feature>
<evidence type="ECO:0000313" key="11">
    <source>
        <dbReference type="EMBL" id="CQB51999.1"/>
    </source>
</evidence>
<evidence type="ECO:0000256" key="4">
    <source>
        <dbReference type="ARBA" id="ARBA00022779"/>
    </source>
</evidence>
<reference evidence="11 12" key="1">
    <citation type="submission" date="2015-03" db="EMBL/GenBank/DDBJ databases">
        <authorList>
            <person name="Murphy D."/>
        </authorList>
    </citation>
    <scope>NUCLEOTIDE SEQUENCE [LARGE SCALE GENOMIC DNA]</scope>
    <source>
        <strain evidence="11 12">OL-4</strain>
    </source>
</reference>
<keyword evidence="2" id="KW-1003">Cell membrane</keyword>
<keyword evidence="4" id="KW-0283">Flagellar rotation</keyword>
<dbReference type="GO" id="GO:0006935">
    <property type="term" value="P:chemotaxis"/>
    <property type="evidence" value="ECO:0007669"/>
    <property type="project" value="InterPro"/>
</dbReference>